<proteinExistence type="predicted"/>
<dbReference type="EMBL" id="JACICD010000013">
    <property type="protein sequence ID" value="MBB3773641.1"/>
    <property type="molecule type" value="Genomic_DNA"/>
</dbReference>
<comment type="caution">
    <text evidence="1">The sequence shown here is derived from an EMBL/GenBank/DDBJ whole genome shotgun (WGS) entry which is preliminary data.</text>
</comment>
<accession>A0A839ZFK8</accession>
<organism evidence="1 2">
    <name type="scientific">Ancylobacter tetraedralis</name>
    <dbReference type="NCBI Taxonomy" id="217068"/>
    <lineage>
        <taxon>Bacteria</taxon>
        <taxon>Pseudomonadati</taxon>
        <taxon>Pseudomonadota</taxon>
        <taxon>Alphaproteobacteria</taxon>
        <taxon>Hyphomicrobiales</taxon>
        <taxon>Xanthobacteraceae</taxon>
        <taxon>Ancylobacter</taxon>
    </lineage>
</organism>
<sequence>MREQVGWRHFEVEERRLALGGAPFRAAIRVLRHDGLKTEPAFARALGLDGDRYAARLALHAQDDAELLKRIDHSRRDTAG</sequence>
<keyword evidence="2" id="KW-1185">Reference proteome</keyword>
<dbReference type="AlphaFoldDB" id="A0A839ZFK8"/>
<protein>
    <submittedName>
        <fullName evidence="1">Uncharacterized protein</fullName>
    </submittedName>
</protein>
<gene>
    <name evidence="1" type="ORF">FHS55_004285</name>
</gene>
<dbReference type="Pfam" id="PF14091">
    <property type="entry name" value="DUF4269"/>
    <property type="match status" value="1"/>
</dbReference>
<evidence type="ECO:0000313" key="1">
    <source>
        <dbReference type="EMBL" id="MBB3773641.1"/>
    </source>
</evidence>
<dbReference type="InterPro" id="IPR025365">
    <property type="entry name" value="DUF4269"/>
</dbReference>
<name>A0A839ZFK8_9HYPH</name>
<reference evidence="1 2" key="1">
    <citation type="submission" date="2020-08" db="EMBL/GenBank/DDBJ databases">
        <title>Genomic Encyclopedia of Type Strains, Phase IV (KMG-IV): sequencing the most valuable type-strain genomes for metagenomic binning, comparative biology and taxonomic classification.</title>
        <authorList>
            <person name="Goeker M."/>
        </authorList>
    </citation>
    <scope>NUCLEOTIDE SEQUENCE [LARGE SCALE GENOMIC DNA]</scope>
    <source>
        <strain evidence="1 2">DSM 5895</strain>
    </source>
</reference>
<dbReference type="Proteomes" id="UP000533469">
    <property type="component" value="Unassembled WGS sequence"/>
</dbReference>
<evidence type="ECO:0000313" key="2">
    <source>
        <dbReference type="Proteomes" id="UP000533469"/>
    </source>
</evidence>